<accession>A0A1J1J8Z5</accession>
<reference evidence="1 2" key="1">
    <citation type="submission" date="2015-04" db="EMBL/GenBank/DDBJ databases">
        <authorList>
            <person name="Syromyatnikov M.Y."/>
            <person name="Popov V.N."/>
        </authorList>
    </citation>
    <scope>NUCLEOTIDE SEQUENCE [LARGE SCALE GENOMIC DNA]</scope>
</reference>
<evidence type="ECO:0000313" key="2">
    <source>
        <dbReference type="Proteomes" id="UP000183832"/>
    </source>
</evidence>
<dbReference type="Proteomes" id="UP000183832">
    <property type="component" value="Unassembled WGS sequence"/>
</dbReference>
<organism evidence="1 2">
    <name type="scientific">Clunio marinus</name>
    <dbReference type="NCBI Taxonomy" id="568069"/>
    <lineage>
        <taxon>Eukaryota</taxon>
        <taxon>Metazoa</taxon>
        <taxon>Ecdysozoa</taxon>
        <taxon>Arthropoda</taxon>
        <taxon>Hexapoda</taxon>
        <taxon>Insecta</taxon>
        <taxon>Pterygota</taxon>
        <taxon>Neoptera</taxon>
        <taxon>Endopterygota</taxon>
        <taxon>Diptera</taxon>
        <taxon>Nematocera</taxon>
        <taxon>Chironomoidea</taxon>
        <taxon>Chironomidae</taxon>
        <taxon>Clunio</taxon>
    </lineage>
</organism>
<name>A0A1J1J8Z5_9DIPT</name>
<evidence type="ECO:0000313" key="1">
    <source>
        <dbReference type="EMBL" id="CRL08530.1"/>
    </source>
</evidence>
<sequence length="79" mass="9321">MKNLSQQQQNCLNIPASPIHKKRCRSSCGHVRNFKFDFYDGSIFHNSFHVILRPTADLQTLYQQNSWISFRRWLIPLAA</sequence>
<protein>
    <submittedName>
        <fullName evidence="1">CLUMA_CG021624, isoform A</fullName>
    </submittedName>
</protein>
<gene>
    <name evidence="1" type="ORF">CLUMA_CG021624</name>
</gene>
<keyword evidence="2" id="KW-1185">Reference proteome</keyword>
<dbReference type="EMBL" id="CVRI01000075">
    <property type="protein sequence ID" value="CRL08530.1"/>
    <property type="molecule type" value="Genomic_DNA"/>
</dbReference>
<proteinExistence type="predicted"/>
<dbReference type="AlphaFoldDB" id="A0A1J1J8Z5"/>